<reference evidence="2 3" key="1">
    <citation type="submission" date="2018-06" db="EMBL/GenBank/DDBJ databases">
        <title>Genomic Encyclopedia of Archaeal and Bacterial Type Strains, Phase II (KMG-II): from individual species to whole genera.</title>
        <authorList>
            <person name="Goeker M."/>
        </authorList>
    </citation>
    <scope>NUCLEOTIDE SEQUENCE [LARGE SCALE GENOMIC DNA]</scope>
    <source>
        <strain evidence="2 3">DSM 22009</strain>
    </source>
</reference>
<dbReference type="OrthoDB" id="9774608at2"/>
<feature type="domain" description="Transposase InsH N-terminal" evidence="1">
    <location>
        <begin position="17"/>
        <end position="98"/>
    </location>
</feature>
<protein>
    <submittedName>
        <fullName evidence="2">Transposase-like protein DUF772</fullName>
    </submittedName>
</protein>
<accession>A0A2W7N334</accession>
<evidence type="ECO:0000313" key="2">
    <source>
        <dbReference type="EMBL" id="PZX11224.1"/>
    </source>
</evidence>
<organism evidence="2 3">
    <name type="scientific">Palleronia aestuarii</name>
    <dbReference type="NCBI Taxonomy" id="568105"/>
    <lineage>
        <taxon>Bacteria</taxon>
        <taxon>Pseudomonadati</taxon>
        <taxon>Pseudomonadota</taxon>
        <taxon>Alphaproteobacteria</taxon>
        <taxon>Rhodobacterales</taxon>
        <taxon>Roseobacteraceae</taxon>
        <taxon>Palleronia</taxon>
    </lineage>
</organism>
<name>A0A2W7N334_9RHOB</name>
<keyword evidence="3" id="KW-1185">Reference proteome</keyword>
<evidence type="ECO:0000259" key="1">
    <source>
        <dbReference type="Pfam" id="PF05598"/>
    </source>
</evidence>
<dbReference type="EMBL" id="QKZL01000035">
    <property type="protein sequence ID" value="PZX11224.1"/>
    <property type="molecule type" value="Genomic_DNA"/>
</dbReference>
<dbReference type="AlphaFoldDB" id="A0A2W7N334"/>
<sequence length="110" mass="12587">MVKRARFWSDEERLAEISAGGDPLETLNARVEFERFRKILEKAAARARSCKGGRPAIDVVLKFRMLVLRSRHELSLDATEKMARDRPSWMRLERALLDEAAEGRTAPFSA</sequence>
<gene>
    <name evidence="2" type="ORF">LX81_04041</name>
</gene>
<proteinExistence type="predicted"/>
<dbReference type="Proteomes" id="UP000248916">
    <property type="component" value="Unassembled WGS sequence"/>
</dbReference>
<comment type="caution">
    <text evidence="2">The sequence shown here is derived from an EMBL/GenBank/DDBJ whole genome shotgun (WGS) entry which is preliminary data.</text>
</comment>
<dbReference type="InterPro" id="IPR008490">
    <property type="entry name" value="Transposase_InsH_N"/>
</dbReference>
<evidence type="ECO:0000313" key="3">
    <source>
        <dbReference type="Proteomes" id="UP000248916"/>
    </source>
</evidence>
<dbReference type="Pfam" id="PF05598">
    <property type="entry name" value="DUF772"/>
    <property type="match status" value="1"/>
</dbReference>